<keyword evidence="5" id="KW-0238">DNA-binding</keyword>
<keyword evidence="4" id="KW-0805">Transcription regulation</keyword>
<accession>A0A0C3BLS2</accession>
<dbReference type="PROSITE" id="PS50048">
    <property type="entry name" value="ZN2_CY6_FUNGAL_2"/>
    <property type="match status" value="1"/>
</dbReference>
<dbReference type="GO" id="GO:0000981">
    <property type="term" value="F:DNA-binding transcription factor activity, RNA polymerase II-specific"/>
    <property type="evidence" value="ECO:0007669"/>
    <property type="project" value="InterPro"/>
</dbReference>
<feature type="compositionally biased region" description="Low complexity" evidence="8">
    <location>
        <begin position="234"/>
        <end position="253"/>
    </location>
</feature>
<keyword evidence="3" id="KW-0862">Zinc</keyword>
<feature type="region of interest" description="Disordered" evidence="8">
    <location>
        <begin position="113"/>
        <end position="166"/>
    </location>
</feature>
<dbReference type="PANTHER" id="PTHR31313">
    <property type="entry name" value="TY1 ENHANCER ACTIVATOR"/>
    <property type="match status" value="1"/>
</dbReference>
<organism evidence="10 11">
    <name type="scientific">Serendipita vermifera MAFF 305830</name>
    <dbReference type="NCBI Taxonomy" id="933852"/>
    <lineage>
        <taxon>Eukaryota</taxon>
        <taxon>Fungi</taxon>
        <taxon>Dikarya</taxon>
        <taxon>Basidiomycota</taxon>
        <taxon>Agaricomycotina</taxon>
        <taxon>Agaricomycetes</taxon>
        <taxon>Sebacinales</taxon>
        <taxon>Serendipitaceae</taxon>
        <taxon>Serendipita</taxon>
    </lineage>
</organism>
<evidence type="ECO:0000256" key="5">
    <source>
        <dbReference type="ARBA" id="ARBA00023125"/>
    </source>
</evidence>
<dbReference type="STRING" id="933852.A0A0C3BLS2"/>
<feature type="domain" description="Zn(2)-C6 fungal-type" evidence="9">
    <location>
        <begin position="53"/>
        <end position="78"/>
    </location>
</feature>
<evidence type="ECO:0000256" key="4">
    <source>
        <dbReference type="ARBA" id="ARBA00023015"/>
    </source>
</evidence>
<dbReference type="Gene3D" id="4.10.240.10">
    <property type="entry name" value="Zn(2)-C6 fungal-type DNA-binding domain"/>
    <property type="match status" value="1"/>
</dbReference>
<evidence type="ECO:0000313" key="10">
    <source>
        <dbReference type="EMBL" id="KIM33009.1"/>
    </source>
</evidence>
<dbReference type="GO" id="GO:0003677">
    <property type="term" value="F:DNA binding"/>
    <property type="evidence" value="ECO:0007669"/>
    <property type="project" value="UniProtKB-KW"/>
</dbReference>
<proteinExistence type="predicted"/>
<comment type="subcellular location">
    <subcellularLocation>
        <location evidence="1">Nucleus</location>
    </subcellularLocation>
</comment>
<dbReference type="AlphaFoldDB" id="A0A0C3BLS2"/>
<dbReference type="InterPro" id="IPR036864">
    <property type="entry name" value="Zn2-C6_fun-type_DNA-bd_sf"/>
</dbReference>
<evidence type="ECO:0000256" key="7">
    <source>
        <dbReference type="ARBA" id="ARBA00023242"/>
    </source>
</evidence>
<evidence type="ECO:0000256" key="1">
    <source>
        <dbReference type="ARBA" id="ARBA00004123"/>
    </source>
</evidence>
<evidence type="ECO:0000259" key="9">
    <source>
        <dbReference type="PROSITE" id="PS50048"/>
    </source>
</evidence>
<reference evidence="10 11" key="1">
    <citation type="submission" date="2014-04" db="EMBL/GenBank/DDBJ databases">
        <authorList>
            <consortium name="DOE Joint Genome Institute"/>
            <person name="Kuo A."/>
            <person name="Zuccaro A."/>
            <person name="Kohler A."/>
            <person name="Nagy L.G."/>
            <person name="Floudas D."/>
            <person name="Copeland A."/>
            <person name="Barry K.W."/>
            <person name="Cichocki N."/>
            <person name="Veneault-Fourrey C."/>
            <person name="LaButti K."/>
            <person name="Lindquist E.A."/>
            <person name="Lipzen A."/>
            <person name="Lundell T."/>
            <person name="Morin E."/>
            <person name="Murat C."/>
            <person name="Sun H."/>
            <person name="Tunlid A."/>
            <person name="Henrissat B."/>
            <person name="Grigoriev I.V."/>
            <person name="Hibbett D.S."/>
            <person name="Martin F."/>
            <person name="Nordberg H.P."/>
            <person name="Cantor M.N."/>
            <person name="Hua S.X."/>
        </authorList>
    </citation>
    <scope>NUCLEOTIDE SEQUENCE [LARGE SCALE GENOMIC DNA]</scope>
    <source>
        <strain evidence="10 11">MAFF 305830</strain>
    </source>
</reference>
<evidence type="ECO:0000256" key="8">
    <source>
        <dbReference type="SAM" id="MobiDB-lite"/>
    </source>
</evidence>
<evidence type="ECO:0000256" key="2">
    <source>
        <dbReference type="ARBA" id="ARBA00022723"/>
    </source>
</evidence>
<keyword evidence="7" id="KW-0539">Nucleus</keyword>
<dbReference type="OrthoDB" id="2123952at2759"/>
<feature type="region of interest" description="Disordered" evidence="8">
    <location>
        <begin position="1"/>
        <end position="32"/>
    </location>
</feature>
<sequence length="1005" mass="111986">MDGSRMHPVAIPQSKPRHSPMEASSVPPVLPPNSWIDQPTTQAGTVRTRVFVACQACRSRKIKCDGIKPVCTNCIKKDFAPGPTFQHLLPPNERYKLNNGICCYDDLPKRRGPDRLPGARVRKKTRGDDSGHERVSRRRATVDDGAPGHPRRSRSPTELADASDASRGMQYDGAQNLYYANDPSATNWLSEHPQRYHEISSVDPGAVENFQPSNRISHQERRRTLPQLDIGHMSPPASSSSSDSLRSPQRLSSATHDRRRTARSSENPTQTAYRLPRPPIGDGFAAPPTRESISPSSESPVARIAKVRRDSWRPTDAIAPATGHSASSYPAINPSYEYVPSSGAYIQTLDDSSDPDEHYRRSTDELAFQLPMVPGSSFVQKTWYDSLLDTYASLSTNPSSAPFYQAGSLTLTSEDRTTAHTAIVSDLRHLFARSSWWFSFIHVPSFWANFHSPEKRTSSDLQPGLLLSALAMAVFFKSSEAEGGAWSRERATRLKAEAEAAVESSLAVGWVDVGLAQAAWLLAMYEVNPHPYHSLQKTRSALARLDNIIRLLKCTSVDADSPVVTRFDARATVVSPRQITTPAVTHTTASHHHQNGYFINNVDRSSGIYPYGSSARGDSATSPVSIVRWPSSTATVHNGLQDAGAIAHTPIHQQHTECKCHDITLGNNVPESKTHTPLWQYTPNWIREHEPGEIRREETRRIVWAFVTLASSVAGHTATLGTTKSTDIYWSASAENLSVLFPGEAAMYYDQPSEPSSHVKESVWALYARAQLLWLACLRVRHLPSVATDAYGYGTQGDLSATSLYSGSNTRDGRGGAISESEIADFAMKAWLQTREIEKALDAHTCNLERAYMFHGREYLSSIRMIMTQEFSRYVPFPNTGTDPQFNRLQADDWLKHQSAVCQRMMMGLRHVTGHQLNVLSDRPYFVWWFMIQIVRLLNLWSCDQSMKDAVELCFAFLPAIDYLTSLWPSENQRNKYLSLRQRLDDACHQTGLPLPPPPNLGVLQ</sequence>
<evidence type="ECO:0000256" key="6">
    <source>
        <dbReference type="ARBA" id="ARBA00023163"/>
    </source>
</evidence>
<dbReference type="HOGENOM" id="CLU_010791_0_0_1"/>
<dbReference type="PANTHER" id="PTHR31313:SF81">
    <property type="entry name" value="TY1 ENHANCER ACTIVATOR"/>
    <property type="match status" value="1"/>
</dbReference>
<dbReference type="InterPro" id="IPR001138">
    <property type="entry name" value="Zn2Cys6_DnaBD"/>
</dbReference>
<reference evidence="11" key="2">
    <citation type="submission" date="2015-01" db="EMBL/GenBank/DDBJ databases">
        <title>Evolutionary Origins and Diversification of the Mycorrhizal Mutualists.</title>
        <authorList>
            <consortium name="DOE Joint Genome Institute"/>
            <consortium name="Mycorrhizal Genomics Consortium"/>
            <person name="Kohler A."/>
            <person name="Kuo A."/>
            <person name="Nagy L.G."/>
            <person name="Floudas D."/>
            <person name="Copeland A."/>
            <person name="Barry K.W."/>
            <person name="Cichocki N."/>
            <person name="Veneault-Fourrey C."/>
            <person name="LaButti K."/>
            <person name="Lindquist E.A."/>
            <person name="Lipzen A."/>
            <person name="Lundell T."/>
            <person name="Morin E."/>
            <person name="Murat C."/>
            <person name="Riley R."/>
            <person name="Ohm R."/>
            <person name="Sun H."/>
            <person name="Tunlid A."/>
            <person name="Henrissat B."/>
            <person name="Grigoriev I.V."/>
            <person name="Hibbett D.S."/>
            <person name="Martin F."/>
        </authorList>
    </citation>
    <scope>NUCLEOTIDE SEQUENCE [LARGE SCALE GENOMIC DNA]</scope>
    <source>
        <strain evidence="11">MAFF 305830</strain>
    </source>
</reference>
<gene>
    <name evidence="10" type="ORF">M408DRAFT_20328</name>
</gene>
<dbReference type="Pfam" id="PF00172">
    <property type="entry name" value="Zn_clus"/>
    <property type="match status" value="1"/>
</dbReference>
<dbReference type="GO" id="GO:0008270">
    <property type="term" value="F:zinc ion binding"/>
    <property type="evidence" value="ECO:0007669"/>
    <property type="project" value="InterPro"/>
</dbReference>
<dbReference type="SUPFAM" id="SSF57701">
    <property type="entry name" value="Zn2/Cys6 DNA-binding domain"/>
    <property type="match status" value="1"/>
</dbReference>
<keyword evidence="6" id="KW-0804">Transcription</keyword>
<dbReference type="CDD" id="cd00067">
    <property type="entry name" value="GAL4"/>
    <property type="match status" value="1"/>
</dbReference>
<dbReference type="CDD" id="cd12148">
    <property type="entry name" value="fungal_TF_MHR"/>
    <property type="match status" value="1"/>
</dbReference>
<name>A0A0C3BLS2_SERVB</name>
<feature type="region of interest" description="Disordered" evidence="8">
    <location>
        <begin position="227"/>
        <end position="302"/>
    </location>
</feature>
<evidence type="ECO:0000313" key="11">
    <source>
        <dbReference type="Proteomes" id="UP000054097"/>
    </source>
</evidence>
<keyword evidence="2" id="KW-0479">Metal-binding</keyword>
<keyword evidence="11" id="KW-1185">Reference proteome</keyword>
<dbReference type="InterPro" id="IPR051615">
    <property type="entry name" value="Transcr_Regulatory_Elem"/>
</dbReference>
<protein>
    <recommendedName>
        <fullName evidence="9">Zn(2)-C6 fungal-type domain-containing protein</fullName>
    </recommendedName>
</protein>
<evidence type="ECO:0000256" key="3">
    <source>
        <dbReference type="ARBA" id="ARBA00022833"/>
    </source>
</evidence>
<dbReference type="Proteomes" id="UP000054097">
    <property type="component" value="Unassembled WGS sequence"/>
</dbReference>
<dbReference type="EMBL" id="KN824279">
    <property type="protein sequence ID" value="KIM33009.1"/>
    <property type="molecule type" value="Genomic_DNA"/>
</dbReference>
<dbReference type="GO" id="GO:0005634">
    <property type="term" value="C:nucleus"/>
    <property type="evidence" value="ECO:0007669"/>
    <property type="project" value="UniProtKB-SubCell"/>
</dbReference>
<dbReference type="SMART" id="SM00066">
    <property type="entry name" value="GAL4"/>
    <property type="match status" value="1"/>
</dbReference>